<dbReference type="Pfam" id="PF01370">
    <property type="entry name" value="Epimerase"/>
    <property type="match status" value="1"/>
</dbReference>
<dbReference type="SUPFAM" id="SSF51735">
    <property type="entry name" value="NAD(P)-binding Rossmann-fold domains"/>
    <property type="match status" value="1"/>
</dbReference>
<comment type="caution">
    <text evidence="4">The sequence shown here is derived from an EMBL/GenBank/DDBJ whole genome shotgun (WGS) entry which is preliminary data.</text>
</comment>
<dbReference type="PANTHER" id="PTHR11092">
    <property type="entry name" value="SUGAR NUCLEOTIDE EPIMERASE RELATED"/>
    <property type="match status" value="1"/>
</dbReference>
<comment type="similarity">
    <text evidence="1">Belongs to the NAD(P)-dependent epimerase/dehydratase family. SDR39U1 subfamily.</text>
</comment>
<dbReference type="InterPro" id="IPR013549">
    <property type="entry name" value="DUF1731"/>
</dbReference>
<evidence type="ECO:0000256" key="1">
    <source>
        <dbReference type="ARBA" id="ARBA00009353"/>
    </source>
</evidence>
<sequence length="301" mass="33890">MKVLVTGATGLVGKEIIKILHEKDIFVHYLTTSKDKLIHSNKTKGFYWNPRKGKIDLACIEGVDSIIHLAGASISKRWTSGYKQEIINSRVIPMQILYELLQNTPNQVKNIISASAIGVYPSSVEKYYTEDFLDFDDSFLSNVVKKWEESIDNFAELGIQVCKLRIGLVLSQKGGVLPKILNPLQAGLGLLFGSGQQWQSWIHIEDLAKLFVFALDFQLQGVYNAVAPDPVTHKEFIFSLTKIKEPPLIVLTLPKLLMKLILGEKHVLLYDSQRVSSAKIEQKGFQFQYTNLEEALGNLLK</sequence>
<feature type="domain" description="DUF1731" evidence="3">
    <location>
        <begin position="254"/>
        <end position="299"/>
    </location>
</feature>
<dbReference type="InterPro" id="IPR036291">
    <property type="entry name" value="NAD(P)-bd_dom_sf"/>
</dbReference>
<evidence type="ECO:0000259" key="2">
    <source>
        <dbReference type="Pfam" id="PF01370"/>
    </source>
</evidence>
<protein>
    <submittedName>
        <fullName evidence="4">TIGR01777 family protein</fullName>
    </submittedName>
</protein>
<feature type="domain" description="NAD-dependent epimerase/dehydratase" evidence="2">
    <location>
        <begin position="3"/>
        <end position="224"/>
    </location>
</feature>
<name>A0AA94EYD5_9FLAO</name>
<reference evidence="4" key="1">
    <citation type="submission" date="2018-12" db="EMBL/GenBank/DDBJ databases">
        <title>Draft genome sequence of Flaovobacterium columnare BGFS27 isolated from channel catfish in Alabama.</title>
        <authorList>
            <person name="Cai W."/>
            <person name="Arias C."/>
        </authorList>
    </citation>
    <scope>NUCLEOTIDE SEQUENCE [LARGE SCALE GENOMIC DNA]</scope>
    <source>
        <strain evidence="4">BGFS27</strain>
    </source>
</reference>
<dbReference type="EMBL" id="RWGX01000005">
    <property type="protein sequence ID" value="RVU87164.1"/>
    <property type="molecule type" value="Genomic_DNA"/>
</dbReference>
<organism evidence="4">
    <name type="scientific">Flavobacterium columnare</name>
    <dbReference type="NCBI Taxonomy" id="996"/>
    <lineage>
        <taxon>Bacteria</taxon>
        <taxon>Pseudomonadati</taxon>
        <taxon>Bacteroidota</taxon>
        <taxon>Flavobacteriia</taxon>
        <taxon>Flavobacteriales</taxon>
        <taxon>Flavobacteriaceae</taxon>
        <taxon>Flavobacterium</taxon>
    </lineage>
</organism>
<gene>
    <name evidence="4" type="ORF">EJB19_12540</name>
</gene>
<dbReference type="Pfam" id="PF08338">
    <property type="entry name" value="DUF1731"/>
    <property type="match status" value="1"/>
</dbReference>
<dbReference type="InterPro" id="IPR001509">
    <property type="entry name" value="Epimerase_deHydtase"/>
</dbReference>
<dbReference type="Gene3D" id="3.40.50.720">
    <property type="entry name" value="NAD(P)-binding Rossmann-like Domain"/>
    <property type="match status" value="1"/>
</dbReference>
<dbReference type="NCBIfam" id="TIGR01777">
    <property type="entry name" value="yfcH"/>
    <property type="match status" value="1"/>
</dbReference>
<dbReference type="RefSeq" id="WP_088420146.1">
    <property type="nucleotide sequence ID" value="NZ_RWGX02000008.1"/>
</dbReference>
<dbReference type="AlphaFoldDB" id="A0AA94EYD5"/>
<accession>A0AA94EYD5</accession>
<dbReference type="InterPro" id="IPR010099">
    <property type="entry name" value="SDR39U1"/>
</dbReference>
<dbReference type="PANTHER" id="PTHR11092:SF0">
    <property type="entry name" value="EPIMERASE FAMILY PROTEIN SDR39U1"/>
    <property type="match status" value="1"/>
</dbReference>
<evidence type="ECO:0000313" key="4">
    <source>
        <dbReference type="EMBL" id="RVU87164.1"/>
    </source>
</evidence>
<proteinExistence type="inferred from homology"/>
<evidence type="ECO:0000259" key="3">
    <source>
        <dbReference type="Pfam" id="PF08338"/>
    </source>
</evidence>